<organism evidence="1">
    <name type="scientific">marine sediment metagenome</name>
    <dbReference type="NCBI Taxonomy" id="412755"/>
    <lineage>
        <taxon>unclassified sequences</taxon>
        <taxon>metagenomes</taxon>
        <taxon>ecological metagenomes</taxon>
    </lineage>
</organism>
<dbReference type="EMBL" id="LAZR01004716">
    <property type="protein sequence ID" value="KKN06220.1"/>
    <property type="molecule type" value="Genomic_DNA"/>
</dbReference>
<evidence type="ECO:0000313" key="1">
    <source>
        <dbReference type="EMBL" id="KKN06220.1"/>
    </source>
</evidence>
<sequence length="207" mass="24962">MEIYDVDKKEIDKGVYERTKAREQIIQRKKIIDTKEDFYYLDSLKNIPEEYWNQEIWLLVPYKRAPIRLDAHKRLRDFLNERFILHQLRELNLEIPIIESIEMTQREVWYYIEILAERDNMVMDSNYKKGFVKAITDYCKKIKEIVGVPYWAYVFDILKIKSKARATIYDEIDLQWVSIGLDKDTLKNYTDAPFFLILCEKEGVITA</sequence>
<feature type="non-terminal residue" evidence="1">
    <location>
        <position position="207"/>
    </location>
</feature>
<accession>A0A0F9MFT6</accession>
<reference evidence="1" key="1">
    <citation type="journal article" date="2015" name="Nature">
        <title>Complex archaea that bridge the gap between prokaryotes and eukaryotes.</title>
        <authorList>
            <person name="Spang A."/>
            <person name="Saw J.H."/>
            <person name="Jorgensen S.L."/>
            <person name="Zaremba-Niedzwiedzka K."/>
            <person name="Martijn J."/>
            <person name="Lind A.E."/>
            <person name="van Eijk R."/>
            <person name="Schleper C."/>
            <person name="Guy L."/>
            <person name="Ettema T.J."/>
        </authorList>
    </citation>
    <scope>NUCLEOTIDE SEQUENCE</scope>
</reference>
<protein>
    <submittedName>
        <fullName evidence="1">Uncharacterized protein</fullName>
    </submittedName>
</protein>
<proteinExistence type="predicted"/>
<comment type="caution">
    <text evidence="1">The sequence shown here is derived from an EMBL/GenBank/DDBJ whole genome shotgun (WGS) entry which is preliminary data.</text>
</comment>
<name>A0A0F9MFT6_9ZZZZ</name>
<dbReference type="AlphaFoldDB" id="A0A0F9MFT6"/>
<gene>
    <name evidence="1" type="ORF">LCGC14_1079620</name>
</gene>